<name>A0A841R892_9SPIO</name>
<dbReference type="Gene3D" id="3.30.1490.190">
    <property type="match status" value="1"/>
</dbReference>
<comment type="similarity">
    <text evidence="1">Belongs to the Fur family.</text>
</comment>
<dbReference type="GO" id="GO:0000976">
    <property type="term" value="F:transcription cis-regulatory region binding"/>
    <property type="evidence" value="ECO:0007669"/>
    <property type="project" value="TreeGrafter"/>
</dbReference>
<comment type="cofactor">
    <cofactor evidence="7">
        <name>Zn(2+)</name>
        <dbReference type="ChEBI" id="CHEBI:29105"/>
    </cofactor>
    <text evidence="7">Binds 1 zinc ion per subunit.</text>
</comment>
<gene>
    <name evidence="9" type="ORF">HNR50_001694</name>
</gene>
<evidence type="ECO:0000256" key="5">
    <source>
        <dbReference type="ARBA" id="ARBA00023125"/>
    </source>
</evidence>
<proteinExistence type="inferred from homology"/>
<keyword evidence="5" id="KW-0238">DNA-binding</keyword>
<dbReference type="InterPro" id="IPR036388">
    <property type="entry name" value="WH-like_DNA-bd_sf"/>
</dbReference>
<feature type="binding site" evidence="7">
    <location>
        <position position="82"/>
    </location>
    <ligand>
        <name>Zn(2+)</name>
        <dbReference type="ChEBI" id="CHEBI:29105"/>
    </ligand>
</feature>
<protein>
    <submittedName>
        <fullName evidence="9">Fur family ferric uptake transcriptional regulator</fullName>
    </submittedName>
</protein>
<evidence type="ECO:0000313" key="10">
    <source>
        <dbReference type="Proteomes" id="UP000587760"/>
    </source>
</evidence>
<dbReference type="GO" id="GO:0008270">
    <property type="term" value="F:zinc ion binding"/>
    <property type="evidence" value="ECO:0007669"/>
    <property type="project" value="TreeGrafter"/>
</dbReference>
<dbReference type="AlphaFoldDB" id="A0A841R892"/>
<evidence type="ECO:0000256" key="8">
    <source>
        <dbReference type="PIRSR" id="PIRSR602481-2"/>
    </source>
</evidence>
<keyword evidence="7" id="KW-0479">Metal-binding</keyword>
<dbReference type="InterPro" id="IPR002481">
    <property type="entry name" value="FUR"/>
</dbReference>
<organism evidence="9 10">
    <name type="scientific">Spirochaeta isovalerica</name>
    <dbReference type="NCBI Taxonomy" id="150"/>
    <lineage>
        <taxon>Bacteria</taxon>
        <taxon>Pseudomonadati</taxon>
        <taxon>Spirochaetota</taxon>
        <taxon>Spirochaetia</taxon>
        <taxon>Spirochaetales</taxon>
        <taxon>Spirochaetaceae</taxon>
        <taxon>Spirochaeta</taxon>
    </lineage>
</organism>
<dbReference type="RefSeq" id="WP_184745808.1">
    <property type="nucleotide sequence ID" value="NZ_JACHGJ010000002.1"/>
</dbReference>
<evidence type="ECO:0000256" key="1">
    <source>
        <dbReference type="ARBA" id="ARBA00007957"/>
    </source>
</evidence>
<dbReference type="GO" id="GO:0003700">
    <property type="term" value="F:DNA-binding transcription factor activity"/>
    <property type="evidence" value="ECO:0007669"/>
    <property type="project" value="InterPro"/>
</dbReference>
<dbReference type="PANTHER" id="PTHR33202:SF7">
    <property type="entry name" value="FERRIC UPTAKE REGULATION PROTEIN"/>
    <property type="match status" value="1"/>
</dbReference>
<dbReference type="InterPro" id="IPR036390">
    <property type="entry name" value="WH_DNA-bd_sf"/>
</dbReference>
<comment type="cofactor">
    <cofactor evidence="8">
        <name>Mn(2+)</name>
        <dbReference type="ChEBI" id="CHEBI:29035"/>
    </cofactor>
    <cofactor evidence="8">
        <name>Fe(2+)</name>
        <dbReference type="ChEBI" id="CHEBI:29033"/>
    </cofactor>
    <text evidence="8">Binds 1 Mn(2+) or Fe(2+) ion per subunit.</text>
</comment>
<keyword evidence="8" id="KW-0408">Iron</keyword>
<evidence type="ECO:0000256" key="2">
    <source>
        <dbReference type="ARBA" id="ARBA00022491"/>
    </source>
</evidence>
<evidence type="ECO:0000256" key="6">
    <source>
        <dbReference type="ARBA" id="ARBA00023163"/>
    </source>
</evidence>
<comment type="caution">
    <text evidence="9">The sequence shown here is derived from an EMBL/GenBank/DDBJ whole genome shotgun (WGS) entry which is preliminary data.</text>
</comment>
<dbReference type="EMBL" id="JACHGJ010000002">
    <property type="protein sequence ID" value="MBB6480036.1"/>
    <property type="molecule type" value="Genomic_DNA"/>
</dbReference>
<keyword evidence="2" id="KW-0678">Repressor</keyword>
<feature type="binding site" evidence="8">
    <location>
        <position position="111"/>
    </location>
    <ligand>
        <name>Fe cation</name>
        <dbReference type="ChEBI" id="CHEBI:24875"/>
    </ligand>
</feature>
<accession>A0A841R892</accession>
<dbReference type="Gene3D" id="1.10.10.10">
    <property type="entry name" value="Winged helix-like DNA-binding domain superfamily/Winged helix DNA-binding domain"/>
    <property type="match status" value="1"/>
</dbReference>
<dbReference type="InterPro" id="IPR043135">
    <property type="entry name" value="Fur_C"/>
</dbReference>
<feature type="binding site" evidence="7">
    <location>
        <position position="119"/>
    </location>
    <ligand>
        <name>Zn(2+)</name>
        <dbReference type="ChEBI" id="CHEBI:29105"/>
    </ligand>
</feature>
<feature type="binding site" evidence="7">
    <location>
        <position position="79"/>
    </location>
    <ligand>
        <name>Zn(2+)</name>
        <dbReference type="ChEBI" id="CHEBI:29105"/>
    </ligand>
</feature>
<evidence type="ECO:0000256" key="7">
    <source>
        <dbReference type="PIRSR" id="PIRSR602481-1"/>
    </source>
</evidence>
<dbReference type="GO" id="GO:0045892">
    <property type="term" value="P:negative regulation of DNA-templated transcription"/>
    <property type="evidence" value="ECO:0007669"/>
    <property type="project" value="TreeGrafter"/>
</dbReference>
<dbReference type="GO" id="GO:1900376">
    <property type="term" value="P:regulation of secondary metabolite biosynthetic process"/>
    <property type="evidence" value="ECO:0007669"/>
    <property type="project" value="TreeGrafter"/>
</dbReference>
<dbReference type="Proteomes" id="UP000587760">
    <property type="component" value="Unassembled WGS sequence"/>
</dbReference>
<evidence type="ECO:0000256" key="4">
    <source>
        <dbReference type="ARBA" id="ARBA00023015"/>
    </source>
</evidence>
<dbReference type="SUPFAM" id="SSF46785">
    <property type="entry name" value="Winged helix' DNA-binding domain"/>
    <property type="match status" value="1"/>
</dbReference>
<sequence length="123" mass="14433">MTSKRKKIYNCISESSSPLNASQIHRETGNEMDLATVYRGLQYLEEGHYISSFVFSCDERGMERYYIKARTEHTHYMHCRKCHRFFPMPLCPFKDSMVFEKKIDGFLVENHTITLTGLCSTCQ</sequence>
<dbReference type="PANTHER" id="PTHR33202">
    <property type="entry name" value="ZINC UPTAKE REGULATION PROTEIN"/>
    <property type="match status" value="1"/>
</dbReference>
<evidence type="ECO:0000313" key="9">
    <source>
        <dbReference type="EMBL" id="MBB6480036.1"/>
    </source>
</evidence>
<dbReference type="Pfam" id="PF01475">
    <property type="entry name" value="FUR"/>
    <property type="match status" value="1"/>
</dbReference>
<keyword evidence="6" id="KW-0804">Transcription</keyword>
<keyword evidence="3 7" id="KW-0862">Zinc</keyword>
<feature type="binding site" evidence="7">
    <location>
        <position position="122"/>
    </location>
    <ligand>
        <name>Zn(2+)</name>
        <dbReference type="ChEBI" id="CHEBI:29105"/>
    </ligand>
</feature>
<keyword evidence="10" id="KW-1185">Reference proteome</keyword>
<evidence type="ECO:0000256" key="3">
    <source>
        <dbReference type="ARBA" id="ARBA00022833"/>
    </source>
</evidence>
<reference evidence="9 10" key="1">
    <citation type="submission" date="2020-08" db="EMBL/GenBank/DDBJ databases">
        <title>Genomic Encyclopedia of Type Strains, Phase IV (KMG-IV): sequencing the most valuable type-strain genomes for metagenomic binning, comparative biology and taxonomic classification.</title>
        <authorList>
            <person name="Goeker M."/>
        </authorList>
    </citation>
    <scope>NUCLEOTIDE SEQUENCE [LARGE SCALE GENOMIC DNA]</scope>
    <source>
        <strain evidence="9 10">DSM 2461</strain>
    </source>
</reference>
<keyword evidence="4" id="KW-0805">Transcription regulation</keyword>